<sequence length="322" mass="34239">MAYTSENPSSAEIEQEIAEDRRRIEDRLDAIQQRMSPGQLVDEVLSYAKSSGGGEYASNLGAAVKNNPIPMALVGVGLAWLMAGPKTSPSSYASRDEDKYPLAIVKGDLRRSGPVTLEGDKRYSHFADGGGSRYKALTDETGRRAGHFVDESGKTFRGFTDATGRQYHDLRDEAGKLFDEASGWVSNTWSDLTRSAGKAGDTLSGAGQRVAQTGAQLNDVILKQFRDQPLVGGALAFAVGAAIGAALPHTRTEDEVLGAAADDVKARVSAEASKTLDKAEHMASNVYAKAVSVADEVHDVAHDRILTETQSLKASKHSPSSG</sequence>
<reference evidence="1 2" key="1">
    <citation type="submission" date="2016-01" db="EMBL/GenBank/DDBJ databases">
        <authorList>
            <person name="Oliw E.H."/>
        </authorList>
    </citation>
    <scope>NUCLEOTIDE SEQUENCE [LARGE SCALE GENOMIC DNA]</scope>
    <source>
        <strain evidence="1 2">Kerr 14</strain>
    </source>
</reference>
<evidence type="ECO:0000313" key="1">
    <source>
        <dbReference type="EMBL" id="CUX67800.1"/>
    </source>
</evidence>
<dbReference type="Pfam" id="PF12277">
    <property type="entry name" value="DUF3618"/>
    <property type="match status" value="1"/>
</dbReference>
<protein>
    <recommendedName>
        <fullName evidence="3">Nutrient deprivation-induced protein</fullName>
    </recommendedName>
</protein>
<accession>A0A1S7SEF7</accession>
<dbReference type="EMBL" id="FBWC01000042">
    <property type="protein sequence ID" value="CUX67800.1"/>
    <property type="molecule type" value="Genomic_DNA"/>
</dbReference>
<evidence type="ECO:0008006" key="3">
    <source>
        <dbReference type="Google" id="ProtNLM"/>
    </source>
</evidence>
<organism evidence="1 2">
    <name type="scientific">Agrobacterium tumefaciens str. Kerr 14</name>
    <dbReference type="NCBI Taxonomy" id="1183424"/>
    <lineage>
        <taxon>Bacteria</taxon>
        <taxon>Pseudomonadati</taxon>
        <taxon>Pseudomonadota</taxon>
        <taxon>Alphaproteobacteria</taxon>
        <taxon>Hyphomicrobiales</taxon>
        <taxon>Rhizobiaceae</taxon>
        <taxon>Rhizobium/Agrobacterium group</taxon>
        <taxon>Agrobacterium</taxon>
        <taxon>Agrobacterium tumefaciens complex</taxon>
    </lineage>
</organism>
<dbReference type="InterPro" id="IPR022062">
    <property type="entry name" value="DUF3618"/>
</dbReference>
<gene>
    <name evidence="1" type="ORF">AGR4C_pb30009</name>
</gene>
<dbReference type="Proteomes" id="UP000191897">
    <property type="component" value="Unassembled WGS sequence"/>
</dbReference>
<dbReference type="RefSeq" id="WP_080868066.1">
    <property type="nucleotide sequence ID" value="NZ_LT009733.1"/>
</dbReference>
<evidence type="ECO:0000313" key="2">
    <source>
        <dbReference type="Proteomes" id="UP000191897"/>
    </source>
</evidence>
<dbReference type="AlphaFoldDB" id="A0A1S7SEF7"/>
<proteinExistence type="predicted"/>
<name>A0A1S7SEF7_AGRTU</name>